<reference evidence="13" key="1">
    <citation type="journal article" date="2019" name="Int. J. Syst. Evol. Microbiol.">
        <title>The Global Catalogue of Microorganisms (GCM) 10K type strain sequencing project: providing services to taxonomists for standard genome sequencing and annotation.</title>
        <authorList>
            <consortium name="The Broad Institute Genomics Platform"/>
            <consortium name="The Broad Institute Genome Sequencing Center for Infectious Disease"/>
            <person name="Wu L."/>
            <person name="Ma J."/>
        </authorList>
    </citation>
    <scope>NUCLEOTIDE SEQUENCE [LARGE SCALE GENOMIC DNA]</scope>
    <source>
        <strain evidence="13">CGMCC 4.7645</strain>
    </source>
</reference>
<proteinExistence type="inferred from homology"/>
<name>A0ABW5FUH1_9PSEU</name>
<dbReference type="Gene3D" id="3.40.140.10">
    <property type="entry name" value="Cytidine Deaminase, domain 2"/>
    <property type="match status" value="1"/>
</dbReference>
<evidence type="ECO:0000256" key="5">
    <source>
        <dbReference type="ARBA" id="ARBA00012766"/>
    </source>
</evidence>
<accession>A0ABW5FUH1</accession>
<dbReference type="PANTHER" id="PTHR38011:SF7">
    <property type="entry name" value="2,5-DIAMINO-6-RIBOSYLAMINO-4(3H)-PYRIMIDINONE 5'-PHOSPHATE REDUCTASE"/>
    <property type="match status" value="1"/>
</dbReference>
<gene>
    <name evidence="12" type="ORF">ACFSXZ_20290</name>
</gene>
<evidence type="ECO:0000256" key="1">
    <source>
        <dbReference type="ARBA" id="ARBA00002151"/>
    </source>
</evidence>
<evidence type="ECO:0000259" key="11">
    <source>
        <dbReference type="PROSITE" id="PS51747"/>
    </source>
</evidence>
<evidence type="ECO:0000256" key="6">
    <source>
        <dbReference type="ARBA" id="ARBA00019930"/>
    </source>
</evidence>
<dbReference type="InterPro" id="IPR016193">
    <property type="entry name" value="Cytidine_deaminase-like"/>
</dbReference>
<dbReference type="InterPro" id="IPR024072">
    <property type="entry name" value="DHFR-like_dom_sf"/>
</dbReference>
<evidence type="ECO:0000256" key="10">
    <source>
        <dbReference type="ARBA" id="ARBA00049886"/>
    </source>
</evidence>
<evidence type="ECO:0000313" key="13">
    <source>
        <dbReference type="Proteomes" id="UP001597417"/>
    </source>
</evidence>
<sequence>MRRPYVLSSAAVSLDGCLDDTSPEPLVLSNEADFDRVDEVRAGVDAILVGAGTIRADNPRLLVRDGKRRQARVDRGLPPDPVKVTLTASGNLDPEASFFTTGESEKLVYTSSGANVSARLRAVSTVVEANDIEAVLADLASRGIRRLMVEGGQEMHTRFLTAGVVDELHLAVAPFFVGDPAAPRFVGPGRFPQSPRNPMVVAETRQLGDVVVLRYLAGQAATDFTRLREAIALADRCPPSHTFRVGAVVTDAANNVLATGYSGETDPHDHAEEAALAKLAPDDPRLVGATLYSSLEPCGARASRPVTCTGHILATGIARVVFAWREPELFVEGEGAEQLRSAGREVVELPELAHLVRRANTHLPGVGPA</sequence>
<keyword evidence="13" id="KW-1185">Reference proteome</keyword>
<comment type="catalytic activity">
    <reaction evidence="10">
        <text>2,5-diamino-6-hydroxy-4-(5-phosphoribosylamino)-pyrimidine + H2O + H(+) = 5-amino-6-(5-phospho-D-ribosylamino)uracil + NH4(+)</text>
        <dbReference type="Rhea" id="RHEA:21868"/>
        <dbReference type="ChEBI" id="CHEBI:15377"/>
        <dbReference type="ChEBI" id="CHEBI:15378"/>
        <dbReference type="ChEBI" id="CHEBI:28938"/>
        <dbReference type="ChEBI" id="CHEBI:58453"/>
        <dbReference type="ChEBI" id="CHEBI:58614"/>
        <dbReference type="EC" id="3.5.4.26"/>
    </reaction>
</comment>
<evidence type="ECO:0000256" key="7">
    <source>
        <dbReference type="ARBA" id="ARBA00022857"/>
    </source>
</evidence>
<dbReference type="PROSITE" id="PS51747">
    <property type="entry name" value="CYT_DCMP_DEAMINASES_2"/>
    <property type="match status" value="1"/>
</dbReference>
<evidence type="ECO:0000256" key="8">
    <source>
        <dbReference type="ARBA" id="ARBA00023002"/>
    </source>
</evidence>
<keyword evidence="7" id="KW-0521">NADP</keyword>
<dbReference type="InterPro" id="IPR002125">
    <property type="entry name" value="CMP_dCMP_dom"/>
</dbReference>
<dbReference type="InterPro" id="IPR050765">
    <property type="entry name" value="Riboflavin_Biosynth_HTPR"/>
</dbReference>
<protein>
    <recommendedName>
        <fullName evidence="6">Riboflavin biosynthesis protein RibD</fullName>
        <ecNumber evidence="5">3.5.4.26</ecNumber>
    </recommendedName>
</protein>
<evidence type="ECO:0000313" key="12">
    <source>
        <dbReference type="EMBL" id="MFD2418668.1"/>
    </source>
</evidence>
<dbReference type="RefSeq" id="WP_378266678.1">
    <property type="nucleotide sequence ID" value="NZ_JBHUKR010000009.1"/>
</dbReference>
<comment type="function">
    <text evidence="1">Converts 2,5-diamino-6-(ribosylamino)-4(3h)-pyrimidinone 5'-phosphate into 5-amino-6-(ribosylamino)-2,4(1h,3h)-pyrimidinedione 5'-phosphate.</text>
</comment>
<dbReference type="PANTHER" id="PTHR38011">
    <property type="entry name" value="DIHYDROFOLATE REDUCTASE FAMILY PROTEIN (AFU_ORTHOLOGUE AFUA_8G06820)"/>
    <property type="match status" value="1"/>
</dbReference>
<dbReference type="SUPFAM" id="SSF53927">
    <property type="entry name" value="Cytidine deaminase-like"/>
    <property type="match status" value="1"/>
</dbReference>
<dbReference type="InterPro" id="IPR002734">
    <property type="entry name" value="RibDG_C"/>
</dbReference>
<comment type="pathway">
    <text evidence="2">Cofactor biosynthesis; riboflavin biosynthesis; 5-amino-6-(D-ribitylamino)uracil from GTP: step 2/4.</text>
</comment>
<evidence type="ECO:0000256" key="4">
    <source>
        <dbReference type="ARBA" id="ARBA00007417"/>
    </source>
</evidence>
<evidence type="ECO:0000256" key="9">
    <source>
        <dbReference type="ARBA" id="ARBA00049861"/>
    </source>
</evidence>
<feature type="domain" description="CMP/dCMP-type deaminase" evidence="11">
    <location>
        <begin position="221"/>
        <end position="346"/>
    </location>
</feature>
<dbReference type="Pfam" id="PF00383">
    <property type="entry name" value="dCMP_cyt_deam_1"/>
    <property type="match status" value="1"/>
</dbReference>
<comment type="catalytic activity">
    <reaction evidence="9">
        <text>5-amino-6-(5-phospho-D-ribitylamino)uracil + NADP(+) = 5-amino-6-(5-phospho-D-ribosylamino)uracil + NADPH + H(+)</text>
        <dbReference type="Rhea" id="RHEA:17845"/>
        <dbReference type="ChEBI" id="CHEBI:15378"/>
        <dbReference type="ChEBI" id="CHEBI:57783"/>
        <dbReference type="ChEBI" id="CHEBI:58349"/>
        <dbReference type="ChEBI" id="CHEBI:58421"/>
        <dbReference type="ChEBI" id="CHEBI:58453"/>
        <dbReference type="EC" id="1.1.1.193"/>
    </reaction>
</comment>
<comment type="similarity">
    <text evidence="4">In the C-terminal section; belongs to the HTP reductase family.</text>
</comment>
<dbReference type="EMBL" id="JBHUKR010000009">
    <property type="protein sequence ID" value="MFD2418668.1"/>
    <property type="molecule type" value="Genomic_DNA"/>
</dbReference>
<comment type="caution">
    <text evidence="12">The sequence shown here is derived from an EMBL/GenBank/DDBJ whole genome shotgun (WGS) entry which is preliminary data.</text>
</comment>
<evidence type="ECO:0000256" key="3">
    <source>
        <dbReference type="ARBA" id="ARBA00005259"/>
    </source>
</evidence>
<comment type="similarity">
    <text evidence="3">In the N-terminal section; belongs to the cytidine and deoxycytidylate deaminase family.</text>
</comment>
<evidence type="ECO:0000256" key="2">
    <source>
        <dbReference type="ARBA" id="ARBA00004882"/>
    </source>
</evidence>
<dbReference type="Pfam" id="PF01872">
    <property type="entry name" value="RibD_C"/>
    <property type="match status" value="1"/>
</dbReference>
<dbReference type="EC" id="3.5.4.26" evidence="5"/>
<organism evidence="12 13">
    <name type="scientific">Amycolatopsis pigmentata</name>
    <dbReference type="NCBI Taxonomy" id="450801"/>
    <lineage>
        <taxon>Bacteria</taxon>
        <taxon>Bacillati</taxon>
        <taxon>Actinomycetota</taxon>
        <taxon>Actinomycetes</taxon>
        <taxon>Pseudonocardiales</taxon>
        <taxon>Pseudonocardiaceae</taxon>
        <taxon>Amycolatopsis</taxon>
    </lineage>
</organism>
<dbReference type="Proteomes" id="UP001597417">
    <property type="component" value="Unassembled WGS sequence"/>
</dbReference>
<dbReference type="SUPFAM" id="SSF53597">
    <property type="entry name" value="Dihydrofolate reductase-like"/>
    <property type="match status" value="1"/>
</dbReference>
<keyword evidence="8" id="KW-0560">Oxidoreductase</keyword>
<dbReference type="Gene3D" id="3.40.430.10">
    <property type="entry name" value="Dihydrofolate Reductase, subunit A"/>
    <property type="match status" value="1"/>
</dbReference>